<feature type="region of interest" description="Disordered" evidence="2">
    <location>
        <begin position="153"/>
        <end position="196"/>
    </location>
</feature>
<dbReference type="Proteomes" id="UP000695026">
    <property type="component" value="Unplaced"/>
</dbReference>
<dbReference type="OMA" id="HEKCKQQ"/>
<feature type="compositionally biased region" description="Basic and acidic residues" evidence="2">
    <location>
        <begin position="920"/>
        <end position="931"/>
    </location>
</feature>
<dbReference type="KEGG" id="pbi:103052174"/>
<feature type="compositionally biased region" description="Basic and acidic residues" evidence="2">
    <location>
        <begin position="397"/>
        <end position="423"/>
    </location>
</feature>
<dbReference type="PANTHER" id="PTHR15489:SF2">
    <property type="entry name" value="CASP8-ASSOCIATED PROTEIN 2"/>
    <property type="match status" value="1"/>
</dbReference>
<feature type="compositionally biased region" description="Basic and acidic residues" evidence="2">
    <location>
        <begin position="354"/>
        <end position="366"/>
    </location>
</feature>
<feature type="compositionally biased region" description="Basic and acidic residues" evidence="2">
    <location>
        <begin position="438"/>
        <end position="501"/>
    </location>
</feature>
<name>A0A9F2N5Y7_PYTBI</name>
<keyword evidence="3" id="KW-1185">Reference proteome</keyword>
<evidence type="ECO:0000256" key="1">
    <source>
        <dbReference type="SAM" id="Coils"/>
    </source>
</evidence>
<feature type="compositionally biased region" description="Acidic residues" evidence="2">
    <location>
        <begin position="906"/>
        <end position="919"/>
    </location>
</feature>
<feature type="coiled-coil region" evidence="1">
    <location>
        <begin position="75"/>
        <end position="141"/>
    </location>
</feature>
<dbReference type="CTD" id="9994"/>
<accession>A0A9F2N5Y7</accession>
<dbReference type="OrthoDB" id="1938039at2759"/>
<feature type="region of interest" description="Disordered" evidence="2">
    <location>
        <begin position="312"/>
        <end position="335"/>
    </location>
</feature>
<gene>
    <name evidence="4" type="primary">CASP8AP2</name>
</gene>
<dbReference type="PANTHER" id="PTHR15489">
    <property type="entry name" value="CASPASE 8 ASSOCIATED PROTEIN 2"/>
    <property type="match status" value="1"/>
</dbReference>
<dbReference type="RefSeq" id="XP_007421863.2">
    <property type="nucleotide sequence ID" value="XM_007421801.2"/>
</dbReference>
<feature type="compositionally biased region" description="Polar residues" evidence="2">
    <location>
        <begin position="371"/>
        <end position="395"/>
    </location>
</feature>
<feature type="region of interest" description="Disordered" evidence="2">
    <location>
        <begin position="1846"/>
        <end position="1905"/>
    </location>
</feature>
<protein>
    <submittedName>
        <fullName evidence="4">CASP8-associated protein 2</fullName>
    </submittedName>
</protein>
<proteinExistence type="predicted"/>
<feature type="compositionally biased region" description="Basic and acidic residues" evidence="2">
    <location>
        <begin position="1846"/>
        <end position="1875"/>
    </location>
</feature>
<dbReference type="InterPro" id="IPR039674">
    <property type="entry name" value="FLASH"/>
</dbReference>
<feature type="region of interest" description="Disordered" evidence="2">
    <location>
        <begin position="1"/>
        <end position="30"/>
    </location>
</feature>
<reference evidence="4" key="1">
    <citation type="submission" date="2025-08" db="UniProtKB">
        <authorList>
            <consortium name="RefSeq"/>
        </authorList>
    </citation>
    <scope>IDENTIFICATION</scope>
    <source>
        <tissue evidence="4">Liver</tissue>
    </source>
</reference>
<dbReference type="GO" id="GO:0036337">
    <property type="term" value="P:Fas signaling pathway"/>
    <property type="evidence" value="ECO:0007669"/>
    <property type="project" value="TreeGrafter"/>
</dbReference>
<dbReference type="GO" id="GO:0008625">
    <property type="term" value="P:extrinsic apoptotic signaling pathway via death domain receptors"/>
    <property type="evidence" value="ECO:0007669"/>
    <property type="project" value="TreeGrafter"/>
</dbReference>
<organism evidence="3 4">
    <name type="scientific">Python bivittatus</name>
    <name type="common">Burmese python</name>
    <name type="synonym">Python molurus bivittatus</name>
    <dbReference type="NCBI Taxonomy" id="176946"/>
    <lineage>
        <taxon>Eukaryota</taxon>
        <taxon>Metazoa</taxon>
        <taxon>Chordata</taxon>
        <taxon>Craniata</taxon>
        <taxon>Vertebrata</taxon>
        <taxon>Euteleostomi</taxon>
        <taxon>Lepidosauria</taxon>
        <taxon>Squamata</taxon>
        <taxon>Bifurcata</taxon>
        <taxon>Unidentata</taxon>
        <taxon>Episquamata</taxon>
        <taxon>Toxicofera</taxon>
        <taxon>Serpentes</taxon>
        <taxon>Henophidia</taxon>
        <taxon>Pythonidae</taxon>
        <taxon>Python</taxon>
    </lineage>
</organism>
<feature type="region of interest" description="Disordered" evidence="2">
    <location>
        <begin position="902"/>
        <end position="978"/>
    </location>
</feature>
<evidence type="ECO:0000313" key="3">
    <source>
        <dbReference type="Proteomes" id="UP000695026"/>
    </source>
</evidence>
<evidence type="ECO:0000313" key="4">
    <source>
        <dbReference type="RefSeq" id="XP_007421863.2"/>
    </source>
</evidence>
<feature type="compositionally biased region" description="Basic and acidic residues" evidence="2">
    <location>
        <begin position="161"/>
        <end position="193"/>
    </location>
</feature>
<feature type="region of interest" description="Disordered" evidence="2">
    <location>
        <begin position="351"/>
        <end position="501"/>
    </location>
</feature>
<sequence>MGTEEEEDGMTLSNLYGISPCEGGDGDESSVDIYDGLDSTPVVSINCATKVPIRSSLNLFDEILIEEETAKEATFNELQAEHEKCKQQLQELTKKLQEIQEQNSLLKSENQSLKKNISALIKTARVEINRKDEEISNLQRRLMEAPVHQSTYSRTYTRNFEGSKPKNKSRDFIPENNSKADPKSKQELAKDVSHNYSSWDTENKKFHLEKKDTSYISQSHPEQLHRDGVQTKLIKVDSSCDKEKGKREMKDNEHYSKDNDCRYKIKTYRNVGSPVDGIVDAPGKSQVNPEKLIRNGLWKDRKDLKVKSSWYEEKRTDNVSSTKEKQSVPKDKLMLKTEHISDDRVEKLQIINQKDLKTQNKEESSSRQKNRQPNRYVEQQRTGKVTNPPENNTLVRNPKELSKGYIEDNKIKHTDCRKNKGTDDPGLQGGKSSLPHSSNRERKPSNSKEDSRKCEFERTHSKSDKYRTEAERKNERDKPRESRNSRTERRNSKETPQKIVKENIKIKDSVKREKKKSFPPKEIAKIVEVMDKQMPTKMERDEEQSKSKDLKLSFMQKLNLTLSPAKKQTDKSKIAAETTNECEMEGPSQEIILLPTEPTNATSEAKMPLGPIHNSPLQTNLEKIAYVSEIKANQPNETPAEILDIKPPKASPQNATLQHELIGNEKLLHPPEIEMQGSEEICVAPSLANPMDPDTLLDHSFNDLETVSSVDFDTFSVIDEINGTDSDSSMTKEESSNCADKKILECSEKESISPLHKTTIEDDKILCVNISITDQKAENSNPSFPDHGNQMESCNKGLNATSQTRDSNPVSVDDDNSVLSIDLNHMRYIPKAISPLNSPIRPLGKIFRMESSYKGPVTTYNTDVAPDSAVVYLGRNHSSELNKENQKPLCSDHQILEESQLSMSSDELEEGEIVSDADDEPKIERKSENSKKLKRKTSPERSNTSKNTCNHKAKYVPSNEGPGKLASGKKSKEKPKDGTAIFSKEMKKNKAVSIDCLEKIVQITAEPSTLHEFMQMLKAIRKQVRKNYMKFKIQFPIQQFHKIIDSSVLNFTSLVKYIDFSKMCKSNEAIKINLCEVIESELSQIKKNTAIEYLFEKQQSDMKKKLWKLVDEQLDFLFDKIKEILLKLCNLISLGNENDDSKRGKRRKESSKYLVNNKIDRQKSKKPGLNARMKKLEECVLPKPVIGNCLSKADHQETNKIATHKNIVTKYKYSHTDSTTHSHPEIAHFKQNSTEDTALKTGKYEKEGLDMIGDPHKSDISCGPLTEQQMSGLTFNLVNDAQMGEMFKSLLQGSGLSEKSVDFIDENQWEFRTPEKQIPEGQNCGNNPAYETEETISKEIQVESRVLDGIKWPIVSPERDSTFLARLQMPIDPNILDESCMFEIPTSPTLKKGEVCVLEKPKSLVSSILLEDLAVSLTIPSPLKSDAHLSFLKPDVFGSVPEDVLNAHFSEDAHLEEEDASEQDIHLALESDNSSSKSSCSSSWANIPAAPGFQYCPSLPMQAVIMEKSNDHFIVKIRRAAPSTSPTDQTAIPDEPLISVIEKEKDEIMYEENLGTLTSQSIPSGEIKMSKEVINTDDSQKKVDNHIMEKQVSNSLELVKKTSVCLETDSVPDFFEPQQEFHPGGDVNTVESLLHKNRQEQSCSISEFQRPFCNTSQTQGPNLLASNQALHNDAASERQPDLQDPPEELRISAVSLGEPSNKISQNAGAPEVFKLPQTIPMKVFQEQNIPCAKVKDFPVRSIVVPPVEQLSSQNHFDIHMGLTDETPTENKLNSQDLTEQSALNCRMRSLCKNQEKHKADSHCEVADVSKTDDEENVNQLDISTRDGNFEKNITLNMDGQRCPIKFDKESKKRKKETEEASSAKKQRKESNELTFKKTGKNSKNSKERTSVASSSPSTKPASVRDKDLLSSASFMSPSNLCAKNIIKKKGEVVISWTR</sequence>
<keyword evidence="1" id="KW-0175">Coiled coil</keyword>
<dbReference type="GeneID" id="103052174"/>
<dbReference type="GO" id="GO:0003714">
    <property type="term" value="F:transcription corepressor activity"/>
    <property type="evidence" value="ECO:0007669"/>
    <property type="project" value="TreeGrafter"/>
</dbReference>
<evidence type="ECO:0000256" key="2">
    <source>
        <dbReference type="SAM" id="MobiDB-lite"/>
    </source>
</evidence>
<dbReference type="GO" id="GO:0005739">
    <property type="term" value="C:mitochondrion"/>
    <property type="evidence" value="ECO:0007669"/>
    <property type="project" value="TreeGrafter"/>
</dbReference>
<dbReference type="GO" id="GO:0016605">
    <property type="term" value="C:PML body"/>
    <property type="evidence" value="ECO:0007669"/>
    <property type="project" value="TreeGrafter"/>
</dbReference>
<feature type="compositionally biased region" description="Polar residues" evidence="2">
    <location>
        <begin position="1890"/>
        <end position="1900"/>
    </location>
</feature>